<dbReference type="AlphaFoldDB" id="A0AAE2WAW3"/>
<dbReference type="SUPFAM" id="SSF100934">
    <property type="entry name" value="Heat shock protein 70kD (HSP70), C-terminal subdomain"/>
    <property type="match status" value="1"/>
</dbReference>
<dbReference type="Gene3D" id="1.20.1270.10">
    <property type="match status" value="1"/>
</dbReference>
<feature type="compositionally biased region" description="Acidic residues" evidence="4">
    <location>
        <begin position="137"/>
        <end position="153"/>
    </location>
</feature>
<sequence>MTAKDKGTGKENRSIQDGSGLSKEEIDRMIKDAGRTRRRTRTAARRPRSATRPIRWCHRPEKFIKDNEDKVPTDVKEKVEAAITEVKTALAGTDIAAVKAAVEKLSTESQALGQAIYDAQAADSAAGDGAGQAQDGDVVDAEVVDEPTDQDKK</sequence>
<evidence type="ECO:0000256" key="1">
    <source>
        <dbReference type="ARBA" id="ARBA00022741"/>
    </source>
</evidence>
<feature type="compositionally biased region" description="Low complexity" evidence="4">
    <location>
        <begin position="121"/>
        <end position="136"/>
    </location>
</feature>
<accession>A0AAE2WAW3</accession>
<reference evidence="5" key="1">
    <citation type="submission" date="2019-11" db="EMBL/GenBank/DDBJ databases">
        <title>Spread of Macrolides and rifampicin resistant Rhodococcus equi in clinical isolates in the USA.</title>
        <authorList>
            <person name="Alvarez-Narvaez S."/>
            <person name="Huber L."/>
            <person name="Cohen N.D."/>
            <person name="Slovis N."/>
            <person name="Greiter M."/>
            <person name="Giguere S."/>
            <person name="Hart K."/>
        </authorList>
    </citation>
    <scope>NUCLEOTIDE SEQUENCE</scope>
    <source>
        <strain evidence="5">Lh_5</strain>
    </source>
</reference>
<dbReference type="EMBL" id="WUYC01000004">
    <property type="protein sequence ID" value="MBM4716976.1"/>
    <property type="molecule type" value="Genomic_DNA"/>
</dbReference>
<dbReference type="InterPro" id="IPR029048">
    <property type="entry name" value="HSP70_C_sf"/>
</dbReference>
<evidence type="ECO:0000256" key="2">
    <source>
        <dbReference type="ARBA" id="ARBA00022840"/>
    </source>
</evidence>
<comment type="caution">
    <text evidence="5">The sequence shown here is derived from an EMBL/GenBank/DDBJ whole genome shotgun (WGS) entry which is preliminary data.</text>
</comment>
<evidence type="ECO:0000313" key="6">
    <source>
        <dbReference type="Proteomes" id="UP000706122"/>
    </source>
</evidence>
<protein>
    <submittedName>
        <fullName evidence="5">Hsp70 family protein</fullName>
    </submittedName>
</protein>
<evidence type="ECO:0000313" key="5">
    <source>
        <dbReference type="EMBL" id="MBM4716976.1"/>
    </source>
</evidence>
<feature type="region of interest" description="Disordered" evidence="4">
    <location>
        <begin position="1"/>
        <end position="57"/>
    </location>
</feature>
<evidence type="ECO:0000256" key="4">
    <source>
        <dbReference type="SAM" id="MobiDB-lite"/>
    </source>
</evidence>
<dbReference type="Gene3D" id="2.60.34.10">
    <property type="entry name" value="Substrate Binding Domain Of DNAk, Chain A, domain 1"/>
    <property type="match status" value="1"/>
</dbReference>
<dbReference type="GO" id="GO:0005524">
    <property type="term" value="F:ATP binding"/>
    <property type="evidence" value="ECO:0007669"/>
    <property type="project" value="UniProtKB-KW"/>
</dbReference>
<name>A0AAE2WAW3_RHOHA</name>
<evidence type="ECO:0000256" key="3">
    <source>
        <dbReference type="ARBA" id="ARBA00023186"/>
    </source>
</evidence>
<feature type="compositionally biased region" description="Basic and acidic residues" evidence="4">
    <location>
        <begin position="22"/>
        <end position="35"/>
    </location>
</feature>
<keyword evidence="3" id="KW-0143">Chaperone</keyword>
<organism evidence="5 6">
    <name type="scientific">Rhodococcus hoagii</name>
    <name type="common">Corynebacterium equii</name>
    <dbReference type="NCBI Taxonomy" id="43767"/>
    <lineage>
        <taxon>Bacteria</taxon>
        <taxon>Bacillati</taxon>
        <taxon>Actinomycetota</taxon>
        <taxon>Actinomycetes</taxon>
        <taxon>Mycobacteriales</taxon>
        <taxon>Nocardiaceae</taxon>
        <taxon>Prescottella</taxon>
    </lineage>
</organism>
<feature type="compositionally biased region" description="Basic and acidic residues" evidence="4">
    <location>
        <begin position="1"/>
        <end position="14"/>
    </location>
</feature>
<feature type="region of interest" description="Disordered" evidence="4">
    <location>
        <begin position="121"/>
        <end position="153"/>
    </location>
</feature>
<gene>
    <name evidence="5" type="ORF">GS551_22730</name>
</gene>
<dbReference type="Pfam" id="PF00012">
    <property type="entry name" value="HSP70"/>
    <property type="match status" value="1"/>
</dbReference>
<keyword evidence="2" id="KW-0067">ATP-binding</keyword>
<keyword evidence="1" id="KW-0547">Nucleotide-binding</keyword>
<dbReference type="InterPro" id="IPR029047">
    <property type="entry name" value="HSP70_peptide-bd_sf"/>
</dbReference>
<dbReference type="InterPro" id="IPR013126">
    <property type="entry name" value="Hsp_70_fam"/>
</dbReference>
<proteinExistence type="predicted"/>
<dbReference type="GO" id="GO:0140662">
    <property type="term" value="F:ATP-dependent protein folding chaperone"/>
    <property type="evidence" value="ECO:0007669"/>
    <property type="project" value="InterPro"/>
</dbReference>
<dbReference type="Proteomes" id="UP000706122">
    <property type="component" value="Unassembled WGS sequence"/>
</dbReference>
<feature type="compositionally biased region" description="Basic residues" evidence="4">
    <location>
        <begin position="36"/>
        <end position="49"/>
    </location>
</feature>